<evidence type="ECO:0000313" key="3">
    <source>
        <dbReference type="EMBL" id="KAJ8933495.1"/>
    </source>
</evidence>
<reference evidence="3" key="1">
    <citation type="journal article" date="2023" name="Insect Mol. Biol.">
        <title>Genome sequencing provides insights into the evolution of gene families encoding plant cell wall-degrading enzymes in longhorned beetles.</title>
        <authorList>
            <person name="Shin N.R."/>
            <person name="Okamura Y."/>
            <person name="Kirsch R."/>
            <person name="Pauchet Y."/>
        </authorList>
    </citation>
    <scope>NUCLEOTIDE SEQUENCE</scope>
    <source>
        <strain evidence="3">RBIC_L_NR</strain>
    </source>
</reference>
<protein>
    <recommendedName>
        <fullName evidence="2">PiggyBac transposable element-derived protein domain-containing protein</fullName>
    </recommendedName>
</protein>
<feature type="compositionally biased region" description="Acidic residues" evidence="1">
    <location>
        <begin position="359"/>
        <end position="372"/>
    </location>
</feature>
<gene>
    <name evidence="3" type="ORF">NQ314_013972</name>
</gene>
<accession>A0AAV8X405</accession>
<dbReference type="Proteomes" id="UP001162156">
    <property type="component" value="Unassembled WGS sequence"/>
</dbReference>
<dbReference type="PANTHER" id="PTHR46599:SF3">
    <property type="entry name" value="PIGGYBAC TRANSPOSABLE ELEMENT-DERIVED PROTEIN 4"/>
    <property type="match status" value="1"/>
</dbReference>
<dbReference type="PANTHER" id="PTHR46599">
    <property type="entry name" value="PIGGYBAC TRANSPOSABLE ELEMENT-DERIVED PROTEIN 4"/>
    <property type="match status" value="1"/>
</dbReference>
<evidence type="ECO:0000256" key="1">
    <source>
        <dbReference type="SAM" id="MobiDB-lite"/>
    </source>
</evidence>
<keyword evidence="4" id="KW-1185">Reference proteome</keyword>
<dbReference type="EMBL" id="JANEYF010003858">
    <property type="protein sequence ID" value="KAJ8933495.1"/>
    <property type="molecule type" value="Genomic_DNA"/>
</dbReference>
<feature type="region of interest" description="Disordered" evidence="1">
    <location>
        <begin position="338"/>
        <end position="372"/>
    </location>
</feature>
<dbReference type="AlphaFoldDB" id="A0AAV8X405"/>
<name>A0AAV8X405_9CUCU</name>
<evidence type="ECO:0000313" key="4">
    <source>
        <dbReference type="Proteomes" id="UP001162156"/>
    </source>
</evidence>
<sequence length="657" mass="75642">MTRRSLRHICKSLAKSISNSLIKQLYADLEKTMKDRKKGRKWVRTWIARRKRLGASRKLLTELVTEDPESYKNHLRITEKQFNTLVEWDAISAELKLQITMRYLASGDSYASLGHLYRVPKCTISKFLPEVCDAIFLALKDHIKIVKAACALHNWLLMTSKNYIVRGNVDEDDLENGGVMEDSWRHEAMSTSLRDITSTNESRNYPKAAAQIRNKLADWFVPNTQEEWKEIIQGFSTRWNFPYCGGALDGKHIVLRCPFHSGSNFYNYKGSFSIIIFAWVDDQYCFEYIDVGANGRASDEGMAESDQVASTSKKRKITFKNPKSLTDDELLLALQESSDEDEELLHETESDVDFHSEQSDSESEGDDSNEDETGVYHEMQLVNEIRGTEIPEVSNLTHQDADGPVDDSKNVPNWQEIPTGTKTFPFLKINELLVPIPGNNEPVDYFRMIFDDDILNLLVNETNQYAEEILCSQGITDKSRITRWKPGESIARYSDDIMVAKWKDKRDVLYISTEHRNEMVQFVDKRNRSREKPATILHYNRHMGGVDRQDQMTSYYPASRKTIRWYKKLAACALHNWLRKTITTYISRGSAGEEDFENGTILNGSWRHEIKGTGLPDLTITNETRNYFKTAAGIKNKLADWFMEEGAVPWQMKMISS</sequence>
<organism evidence="3 4">
    <name type="scientific">Rhamnusium bicolor</name>
    <dbReference type="NCBI Taxonomy" id="1586634"/>
    <lineage>
        <taxon>Eukaryota</taxon>
        <taxon>Metazoa</taxon>
        <taxon>Ecdysozoa</taxon>
        <taxon>Arthropoda</taxon>
        <taxon>Hexapoda</taxon>
        <taxon>Insecta</taxon>
        <taxon>Pterygota</taxon>
        <taxon>Neoptera</taxon>
        <taxon>Endopterygota</taxon>
        <taxon>Coleoptera</taxon>
        <taxon>Polyphaga</taxon>
        <taxon>Cucujiformia</taxon>
        <taxon>Chrysomeloidea</taxon>
        <taxon>Cerambycidae</taxon>
        <taxon>Lepturinae</taxon>
        <taxon>Rhagiini</taxon>
        <taxon>Rhamnusium</taxon>
    </lineage>
</organism>
<comment type="caution">
    <text evidence="3">The sequence shown here is derived from an EMBL/GenBank/DDBJ whole genome shotgun (WGS) entry which is preliminary data.</text>
</comment>
<proteinExistence type="predicted"/>
<dbReference type="InterPro" id="IPR029526">
    <property type="entry name" value="PGBD"/>
</dbReference>
<dbReference type="Pfam" id="PF13843">
    <property type="entry name" value="DDE_Tnp_1_7"/>
    <property type="match status" value="1"/>
</dbReference>
<feature type="compositionally biased region" description="Basic and acidic residues" evidence="1">
    <location>
        <begin position="345"/>
        <end position="358"/>
    </location>
</feature>
<feature type="domain" description="PiggyBac transposable element-derived protein" evidence="2">
    <location>
        <begin position="484"/>
        <end position="574"/>
    </location>
</feature>
<evidence type="ECO:0000259" key="2">
    <source>
        <dbReference type="Pfam" id="PF13843"/>
    </source>
</evidence>